<feature type="region of interest" description="Disordered" evidence="1">
    <location>
        <begin position="1"/>
        <end position="63"/>
    </location>
</feature>
<evidence type="ECO:0000313" key="3">
    <source>
        <dbReference type="Proteomes" id="UP000298493"/>
    </source>
</evidence>
<keyword evidence="3" id="KW-1185">Reference proteome</keyword>
<protein>
    <submittedName>
        <fullName evidence="2">Chitin synthase 8</fullName>
    </submittedName>
</protein>
<organism evidence="2 3">
    <name type="scientific">Venturia nashicola</name>
    <dbReference type="NCBI Taxonomy" id="86259"/>
    <lineage>
        <taxon>Eukaryota</taxon>
        <taxon>Fungi</taxon>
        <taxon>Dikarya</taxon>
        <taxon>Ascomycota</taxon>
        <taxon>Pezizomycotina</taxon>
        <taxon>Dothideomycetes</taxon>
        <taxon>Pleosporomycetidae</taxon>
        <taxon>Venturiales</taxon>
        <taxon>Venturiaceae</taxon>
        <taxon>Venturia</taxon>
    </lineage>
</organism>
<dbReference type="AlphaFoldDB" id="A0A4Z1PDU4"/>
<dbReference type="EMBL" id="SNSC02000002">
    <property type="protein sequence ID" value="TID26940.1"/>
    <property type="molecule type" value="Genomic_DNA"/>
</dbReference>
<dbReference type="Proteomes" id="UP000298493">
    <property type="component" value="Unassembled WGS sequence"/>
</dbReference>
<reference evidence="2 3" key="1">
    <citation type="submission" date="2019-04" db="EMBL/GenBank/DDBJ databases">
        <title>High contiguity whole genome sequence and gene annotation resource for two Venturia nashicola isolates.</title>
        <authorList>
            <person name="Prokchorchik M."/>
            <person name="Won K."/>
            <person name="Lee Y."/>
            <person name="Choi E.D."/>
            <person name="Segonzac C."/>
            <person name="Sohn K.H."/>
        </authorList>
    </citation>
    <scope>NUCLEOTIDE SEQUENCE [LARGE SCALE GENOMIC DNA]</scope>
    <source>
        <strain evidence="2 3">PRI2</strain>
    </source>
</reference>
<gene>
    <name evidence="2" type="ORF">E6O75_ATG01433</name>
</gene>
<comment type="caution">
    <text evidence="2">The sequence shown here is derived from an EMBL/GenBank/DDBJ whole genome shotgun (WGS) entry which is preliminary data.</text>
</comment>
<accession>A0A4Z1PDU4</accession>
<proteinExistence type="predicted"/>
<sequence length="550" mass="62186">MTPRKRSSDQSSHDTPQKKAKLVHDVCEEHEATASKARPSSKPRCVLTSRHSEKKDGVNVSVGQGDTRAEDVESLSTTTKLPEVYSFARIDRKQGRQDEAAGTSYAVHDSTTKEVAGDTRAEMPYLASDGEIAGLFNDLWSSVDFLSRDYFSDVIPDAEKQKWLKSIPKRLHPKCALDCDFVDLVAQITVRVPCGIDSWEQIFLEPDLRRGLICGIVWKKLNLEVFDKMLFGGTNSQEKELLELEKSMAEQSDGFMRTRARGLRVREMLDYLNPADHYITLDSKHNLPRDLGKACQTVTKQLRGLLSCLIPPTSSPQILTALEEITCKAALLSYRIRLDTETIYYFPFIEKDSRPHFNHAEENITYFSAEHKEWLWSPENRADKTVACPQNGLTEEKVKRICSYDPLIRIICSGAVETYRKGGRRPEDTQKGVRKRIVFPARAIFRWGRPQEKSSLPSGHQEPVSEIHDSPASYIGFRQALGYLGTFRDTVATKTFGEARGLPWYLHDHLQNGVRDPAWSVEGYPILGGRGTGNQPFGLEKFQPSRTSLF</sequence>
<evidence type="ECO:0000256" key="1">
    <source>
        <dbReference type="SAM" id="MobiDB-lite"/>
    </source>
</evidence>
<name>A0A4Z1PDU4_9PEZI</name>
<feature type="compositionally biased region" description="Basic and acidic residues" evidence="1">
    <location>
        <begin position="1"/>
        <end position="33"/>
    </location>
</feature>
<dbReference type="STRING" id="86259.A0A4Z1PDU4"/>
<evidence type="ECO:0000313" key="2">
    <source>
        <dbReference type="EMBL" id="TID26940.1"/>
    </source>
</evidence>